<reference evidence="1" key="1">
    <citation type="submission" date="2021-02" db="EMBL/GenBank/DDBJ databases">
        <authorList>
            <person name="Bekaert M."/>
        </authorList>
    </citation>
    <scope>NUCLEOTIDE SEQUENCE</scope>
    <source>
        <strain evidence="1">IoA-00</strain>
    </source>
</reference>
<dbReference type="AlphaFoldDB" id="A0A7R8D2S9"/>
<dbReference type="Proteomes" id="UP000675881">
    <property type="component" value="Chromosome 7"/>
</dbReference>
<proteinExistence type="predicted"/>
<dbReference type="EMBL" id="HG994586">
    <property type="protein sequence ID" value="CAF3008258.1"/>
    <property type="molecule type" value="Genomic_DNA"/>
</dbReference>
<keyword evidence="2" id="KW-1185">Reference proteome</keyword>
<evidence type="ECO:0000313" key="1">
    <source>
        <dbReference type="EMBL" id="CAF3008258.1"/>
    </source>
</evidence>
<dbReference type="OrthoDB" id="6381572at2759"/>
<name>A0A7R8D2S9_LEPSM</name>
<gene>
    <name evidence="1" type="ORF">LSAA_12674</name>
</gene>
<accession>A0A7R8D2S9</accession>
<evidence type="ECO:0000313" key="2">
    <source>
        <dbReference type="Proteomes" id="UP000675881"/>
    </source>
</evidence>
<dbReference type="Pfam" id="PF05380">
    <property type="entry name" value="Peptidase_A17"/>
    <property type="match status" value="1"/>
</dbReference>
<organism evidence="1 2">
    <name type="scientific">Lepeophtheirus salmonis</name>
    <name type="common">Salmon louse</name>
    <name type="synonym">Caligus salmonis</name>
    <dbReference type="NCBI Taxonomy" id="72036"/>
    <lineage>
        <taxon>Eukaryota</taxon>
        <taxon>Metazoa</taxon>
        <taxon>Ecdysozoa</taxon>
        <taxon>Arthropoda</taxon>
        <taxon>Crustacea</taxon>
        <taxon>Multicrustacea</taxon>
        <taxon>Hexanauplia</taxon>
        <taxon>Copepoda</taxon>
        <taxon>Siphonostomatoida</taxon>
        <taxon>Caligidae</taxon>
        <taxon>Lepeophtheirus</taxon>
    </lineage>
</organism>
<dbReference type="InterPro" id="IPR008042">
    <property type="entry name" value="Retrotrans_Pao"/>
</dbReference>
<protein>
    <submittedName>
        <fullName evidence="1">(salmon louse) hypothetical protein</fullName>
    </submittedName>
</protein>
<sequence length="115" mass="14048">MDPQGRFAPVFFIAKFIFEETWNRKINWDDLLSRDLDETWLQWKRELRLLKSFSVPRWVMKPNFNYKDAELCVFLEMLHPRDRVQYFMSGLFLMMGLSSKSVFSHHVLESDHEWN</sequence>